<gene>
    <name evidence="1" type="ORF">G8E00_05770</name>
</gene>
<name>A0A6G8RUC7_9GAMM</name>
<accession>A0A6G8RUC7</accession>
<keyword evidence="2" id="KW-1185">Reference proteome</keyword>
<proteinExistence type="predicted"/>
<dbReference type="Proteomes" id="UP000502297">
    <property type="component" value="Chromosome"/>
</dbReference>
<dbReference type="AlphaFoldDB" id="A0A6G8RUC7"/>
<evidence type="ECO:0000313" key="2">
    <source>
        <dbReference type="Proteomes" id="UP000502297"/>
    </source>
</evidence>
<reference evidence="1 2" key="1">
    <citation type="submission" date="2020-03" db="EMBL/GenBank/DDBJ databases">
        <authorList>
            <person name="Zhu W."/>
        </authorList>
    </citation>
    <scope>NUCLEOTIDE SEQUENCE [LARGE SCALE GENOMIC DNA]</scope>
    <source>
        <strain evidence="1 2">323-1</strain>
    </source>
</reference>
<protein>
    <submittedName>
        <fullName evidence="1">Uncharacterized protein</fullName>
    </submittedName>
</protein>
<evidence type="ECO:0000313" key="1">
    <source>
        <dbReference type="EMBL" id="QIO05491.1"/>
    </source>
</evidence>
<dbReference type="KEGG" id="asha:G8E00_05770"/>
<dbReference type="EMBL" id="CP049801">
    <property type="protein sequence ID" value="QIO05491.1"/>
    <property type="molecule type" value="Genomic_DNA"/>
</dbReference>
<organism evidence="1 2">
    <name type="scientific">Acinetobacter shaoyimingii</name>
    <dbReference type="NCBI Taxonomy" id="2715164"/>
    <lineage>
        <taxon>Bacteria</taxon>
        <taxon>Pseudomonadati</taxon>
        <taxon>Pseudomonadota</taxon>
        <taxon>Gammaproteobacteria</taxon>
        <taxon>Moraxellales</taxon>
        <taxon>Moraxellaceae</taxon>
        <taxon>Acinetobacter</taxon>
    </lineage>
</organism>
<sequence>MNLTLDINSGSLLINDTPFDYHNEKVYLRSIKAFGFDFYQKQIVVNGFHKYGGFDIIFFGNIFSVEFVYKDGGLYSNSFIYNGLSVEAGFGATEYDQKIDRLKLREDFKKGLGKPPDKKLKYRDLFVYDWGEIKISVPHREYYVFMNFEYY</sequence>